<evidence type="ECO:0000313" key="2">
    <source>
        <dbReference type="EMBL" id="KAL3642392.1"/>
    </source>
</evidence>
<sequence length="276" mass="31099">MNYEHFEKVSIGFGYDAIRDDFKVIVFLASIVRGGDIYVASVEIYSANLDSWITVDVGFQFCLFKATSDLIVNGNPYWGGCVEGDSVLVCFDVLELVLKIVPVPTIYMMGLGEEAEVDLDGLVTEKETEIETWKGIDVEFVDWNGALGAIAINYEVECSVGKFTSTVEYVWVFDDIERIWRHNRTFGNIKVDANLEKVLHCTKNEKILCIFSSNKLFVLDLEAGCAKDFFYGARLCSYFGVYGYTESLAHINGMENVVVQNEQNDLDLCFEVGVCW</sequence>
<dbReference type="InterPro" id="IPR006527">
    <property type="entry name" value="F-box-assoc_dom_typ1"/>
</dbReference>
<evidence type="ECO:0000259" key="1">
    <source>
        <dbReference type="Pfam" id="PF07734"/>
    </source>
</evidence>
<gene>
    <name evidence="2" type="ORF">CASFOL_013207</name>
</gene>
<feature type="domain" description="F-box associated beta-propeller type 1" evidence="1">
    <location>
        <begin position="7"/>
        <end position="148"/>
    </location>
</feature>
<evidence type="ECO:0000313" key="3">
    <source>
        <dbReference type="Proteomes" id="UP001632038"/>
    </source>
</evidence>
<proteinExistence type="predicted"/>
<comment type="caution">
    <text evidence="2">The sequence shown here is derived from an EMBL/GenBank/DDBJ whole genome shotgun (WGS) entry which is preliminary data.</text>
</comment>
<accession>A0ABD3DMI4</accession>
<keyword evidence="3" id="KW-1185">Reference proteome</keyword>
<dbReference type="EMBL" id="JAVIJP010000016">
    <property type="protein sequence ID" value="KAL3642392.1"/>
    <property type="molecule type" value="Genomic_DNA"/>
</dbReference>
<organism evidence="2 3">
    <name type="scientific">Castilleja foliolosa</name>
    <dbReference type="NCBI Taxonomy" id="1961234"/>
    <lineage>
        <taxon>Eukaryota</taxon>
        <taxon>Viridiplantae</taxon>
        <taxon>Streptophyta</taxon>
        <taxon>Embryophyta</taxon>
        <taxon>Tracheophyta</taxon>
        <taxon>Spermatophyta</taxon>
        <taxon>Magnoliopsida</taxon>
        <taxon>eudicotyledons</taxon>
        <taxon>Gunneridae</taxon>
        <taxon>Pentapetalae</taxon>
        <taxon>asterids</taxon>
        <taxon>lamiids</taxon>
        <taxon>Lamiales</taxon>
        <taxon>Orobanchaceae</taxon>
        <taxon>Pedicularideae</taxon>
        <taxon>Castillejinae</taxon>
        <taxon>Castilleja</taxon>
    </lineage>
</organism>
<dbReference type="AlphaFoldDB" id="A0ABD3DMI4"/>
<name>A0ABD3DMI4_9LAMI</name>
<dbReference type="Pfam" id="PF07734">
    <property type="entry name" value="FBA_1"/>
    <property type="match status" value="1"/>
</dbReference>
<protein>
    <recommendedName>
        <fullName evidence="1">F-box associated beta-propeller type 1 domain-containing protein</fullName>
    </recommendedName>
</protein>
<reference evidence="3" key="1">
    <citation type="journal article" date="2024" name="IScience">
        <title>Strigolactones Initiate the Formation of Haustorium-like Structures in Castilleja.</title>
        <authorList>
            <person name="Buerger M."/>
            <person name="Peterson D."/>
            <person name="Chory J."/>
        </authorList>
    </citation>
    <scope>NUCLEOTIDE SEQUENCE [LARGE SCALE GENOMIC DNA]</scope>
</reference>
<dbReference type="Proteomes" id="UP001632038">
    <property type="component" value="Unassembled WGS sequence"/>
</dbReference>